<protein>
    <submittedName>
        <fullName evidence="1">Uncharacterized protein</fullName>
    </submittedName>
</protein>
<proteinExistence type="predicted"/>
<gene>
    <name evidence="1" type="ORF">HD595_000811</name>
</gene>
<reference evidence="1 2" key="1">
    <citation type="submission" date="2022-06" db="EMBL/GenBank/DDBJ databases">
        <title>Sequencing the genomes of 1000 actinobacteria strains.</title>
        <authorList>
            <person name="Klenk H.-P."/>
        </authorList>
    </citation>
    <scope>NUCLEOTIDE SEQUENCE [LARGE SCALE GENOMIC DNA]</scope>
    <source>
        <strain evidence="1 2">DSM 44170</strain>
    </source>
</reference>
<dbReference type="EMBL" id="JAMZEC010000001">
    <property type="protein sequence ID" value="MCP2344689.1"/>
    <property type="molecule type" value="Genomic_DNA"/>
</dbReference>
<keyword evidence="2" id="KW-1185">Reference proteome</keyword>
<evidence type="ECO:0000313" key="1">
    <source>
        <dbReference type="EMBL" id="MCP2344689.1"/>
    </source>
</evidence>
<sequence>MRLLRHVAARLVGKVRVSGKYPYWPYHGGGK</sequence>
<comment type="caution">
    <text evidence="1">The sequence shown here is derived from an EMBL/GenBank/DDBJ whole genome shotgun (WGS) entry which is preliminary data.</text>
</comment>
<accession>A0ABT1JV44</accession>
<name>A0ABT1JV44_9ACTN</name>
<dbReference type="Proteomes" id="UP001320766">
    <property type="component" value="Unassembled WGS sequence"/>
</dbReference>
<organism evidence="1 2">
    <name type="scientific">Nonomuraea roseoviolacea subsp. carminata</name>
    <dbReference type="NCBI Taxonomy" id="160689"/>
    <lineage>
        <taxon>Bacteria</taxon>
        <taxon>Bacillati</taxon>
        <taxon>Actinomycetota</taxon>
        <taxon>Actinomycetes</taxon>
        <taxon>Streptosporangiales</taxon>
        <taxon>Streptosporangiaceae</taxon>
        <taxon>Nonomuraea</taxon>
    </lineage>
</organism>
<evidence type="ECO:0000313" key="2">
    <source>
        <dbReference type="Proteomes" id="UP001320766"/>
    </source>
</evidence>